<dbReference type="EMBL" id="UPXX01000029">
    <property type="protein sequence ID" value="VBB44953.1"/>
    <property type="molecule type" value="Genomic_DNA"/>
</dbReference>
<dbReference type="Gene3D" id="3.40.1350.10">
    <property type="match status" value="1"/>
</dbReference>
<proteinExistence type="predicted"/>
<gene>
    <name evidence="1" type="ORF">TRIP_B350124</name>
</gene>
<evidence type="ECO:0000313" key="1">
    <source>
        <dbReference type="EMBL" id="VBB44953.1"/>
    </source>
</evidence>
<reference evidence="1" key="1">
    <citation type="submission" date="2018-07" db="EMBL/GenBank/DDBJ databases">
        <authorList>
            <consortium name="Genoscope - CEA"/>
            <person name="William W."/>
        </authorList>
    </citation>
    <scope>NUCLEOTIDE SEQUENCE</scope>
    <source>
        <strain evidence="1">IK1</strain>
    </source>
</reference>
<evidence type="ECO:0008006" key="2">
    <source>
        <dbReference type="Google" id="ProtNLM"/>
    </source>
</evidence>
<dbReference type="InterPro" id="IPR011856">
    <property type="entry name" value="tRNA_endonuc-like_dom_sf"/>
</dbReference>
<organism evidence="1">
    <name type="scientific">Uncultured Desulfatiglans sp</name>
    <dbReference type="NCBI Taxonomy" id="1748965"/>
    <lineage>
        <taxon>Bacteria</taxon>
        <taxon>Pseudomonadati</taxon>
        <taxon>Thermodesulfobacteriota</taxon>
        <taxon>Desulfobacteria</taxon>
        <taxon>Desulfatiglandales</taxon>
        <taxon>Desulfatiglandaceae</taxon>
        <taxon>Desulfatiglans</taxon>
        <taxon>environmental samples</taxon>
    </lineage>
</organism>
<sequence length="152" mass="17672">MKPKRTRRDTKLESEGAEFLVLGRLLLEKITAFKTYTNFPGYDLIATSADNNTSARIQVKSRYQTNWDGFIINNFECEFVVFVALNRGYSKPRKSGDTGISDPEFYVLPISYVMKVRDPNNEWGKIVKNRLVELDKYRDQWGLIQDFLMGNK</sequence>
<protein>
    <recommendedName>
        <fullName evidence="2">PD(D/E)XK endonuclease domain-containing protein</fullName>
    </recommendedName>
</protein>
<name>A0A653AAF3_UNCDX</name>
<dbReference type="GO" id="GO:0003676">
    <property type="term" value="F:nucleic acid binding"/>
    <property type="evidence" value="ECO:0007669"/>
    <property type="project" value="InterPro"/>
</dbReference>
<accession>A0A653AAF3</accession>
<dbReference type="AlphaFoldDB" id="A0A653AAF3"/>